<organism evidence="3 4">
    <name type="scientific">Ranatra chinensis</name>
    <dbReference type="NCBI Taxonomy" id="642074"/>
    <lineage>
        <taxon>Eukaryota</taxon>
        <taxon>Metazoa</taxon>
        <taxon>Ecdysozoa</taxon>
        <taxon>Arthropoda</taxon>
        <taxon>Hexapoda</taxon>
        <taxon>Insecta</taxon>
        <taxon>Pterygota</taxon>
        <taxon>Neoptera</taxon>
        <taxon>Paraneoptera</taxon>
        <taxon>Hemiptera</taxon>
        <taxon>Heteroptera</taxon>
        <taxon>Panheteroptera</taxon>
        <taxon>Nepomorpha</taxon>
        <taxon>Nepidae</taxon>
        <taxon>Ranatrinae</taxon>
        <taxon>Ranatra</taxon>
    </lineage>
</organism>
<keyword evidence="4" id="KW-1185">Reference proteome</keyword>
<protein>
    <recommendedName>
        <fullName evidence="2">Phospholipid/glycerol acyltransferase domain-containing protein</fullName>
    </recommendedName>
</protein>
<feature type="domain" description="Phospholipid/glycerol acyltransferase" evidence="2">
    <location>
        <begin position="2"/>
        <end position="89"/>
    </location>
</feature>
<evidence type="ECO:0000313" key="4">
    <source>
        <dbReference type="Proteomes" id="UP001558652"/>
    </source>
</evidence>
<dbReference type="Pfam" id="PF01553">
    <property type="entry name" value="Acyltransferase"/>
    <property type="match status" value="1"/>
</dbReference>
<dbReference type="InterPro" id="IPR002123">
    <property type="entry name" value="Plipid/glycerol_acylTrfase"/>
</dbReference>
<comment type="caution">
    <text evidence="3">The sequence shown here is derived from an EMBL/GenBank/DDBJ whole genome shotgun (WGS) entry which is preliminary data.</text>
</comment>
<accession>A0ABD0YF84</accession>
<dbReference type="AlphaFoldDB" id="A0ABD0YF84"/>
<reference evidence="3 4" key="1">
    <citation type="submission" date="2024-07" db="EMBL/GenBank/DDBJ databases">
        <title>Chromosome-level genome assembly of the water stick insect Ranatra chinensis (Heteroptera: Nepidae).</title>
        <authorList>
            <person name="Liu X."/>
        </authorList>
    </citation>
    <scope>NUCLEOTIDE SEQUENCE [LARGE SCALE GENOMIC DNA]</scope>
    <source>
        <strain evidence="3">Cailab_2021Rc</strain>
        <tissue evidence="3">Muscle</tissue>
    </source>
</reference>
<dbReference type="SUPFAM" id="SSF69593">
    <property type="entry name" value="Glycerol-3-phosphate (1)-acyltransferase"/>
    <property type="match status" value="1"/>
</dbReference>
<name>A0ABD0YF84_9HEMI</name>
<gene>
    <name evidence="3" type="ORF">AAG570_007990</name>
</gene>
<sequence length="118" mass="13498">MWLMGKLLRASKAFYMRRTFSDNLTYRLIFEDYVHSMVALGESPIEFFIEGTRSRSAKSLMPKLGFLGMVLEPFFSGDVPDITIVPVSINYDRLLEEVLFAYEHLGIPKPKESTVVSP</sequence>
<dbReference type="GO" id="GO:0012505">
    <property type="term" value="C:endomembrane system"/>
    <property type="evidence" value="ECO:0007669"/>
    <property type="project" value="UniProtKB-SubCell"/>
</dbReference>
<dbReference type="PANTHER" id="PTHR12563:SF17">
    <property type="entry name" value="DIHYDROXYACETONE PHOSPHATE ACYLTRANSFERASE"/>
    <property type="match status" value="1"/>
</dbReference>
<evidence type="ECO:0000256" key="1">
    <source>
        <dbReference type="ARBA" id="ARBA00004184"/>
    </source>
</evidence>
<evidence type="ECO:0000259" key="2">
    <source>
        <dbReference type="Pfam" id="PF01553"/>
    </source>
</evidence>
<dbReference type="InterPro" id="IPR022284">
    <property type="entry name" value="GPAT/DHAPAT"/>
</dbReference>
<dbReference type="PANTHER" id="PTHR12563">
    <property type="entry name" value="GLYCEROL-3-PHOSPHATE ACYLTRANSFERASE"/>
    <property type="match status" value="1"/>
</dbReference>
<evidence type="ECO:0000313" key="3">
    <source>
        <dbReference type="EMBL" id="KAL1110459.1"/>
    </source>
</evidence>
<comment type="subcellular location">
    <subcellularLocation>
        <location evidence="1">Endomembrane system</location>
        <topology evidence="1">Peripheral membrane protein</topology>
    </subcellularLocation>
</comment>
<dbReference type="Proteomes" id="UP001558652">
    <property type="component" value="Unassembled WGS sequence"/>
</dbReference>
<dbReference type="EMBL" id="JBFDAA010000022">
    <property type="protein sequence ID" value="KAL1110459.1"/>
    <property type="molecule type" value="Genomic_DNA"/>
</dbReference>
<proteinExistence type="predicted"/>